<dbReference type="Proteomes" id="UP000008066">
    <property type="component" value="Unassembled WGS sequence"/>
</dbReference>
<dbReference type="AlphaFoldDB" id="G0SEA7"/>
<feature type="region of interest" description="Disordered" evidence="1">
    <location>
        <begin position="110"/>
        <end position="137"/>
    </location>
</feature>
<protein>
    <submittedName>
        <fullName evidence="2">Uncharacterized protein</fullName>
    </submittedName>
</protein>
<reference evidence="2 3" key="1">
    <citation type="journal article" date="2011" name="Cell">
        <title>Insight into structure and assembly of the nuclear pore complex by utilizing the genome of a eukaryotic thermophile.</title>
        <authorList>
            <person name="Amlacher S."/>
            <person name="Sarges P."/>
            <person name="Flemming D."/>
            <person name="van Noort V."/>
            <person name="Kunze R."/>
            <person name="Devos D.P."/>
            <person name="Arumugam M."/>
            <person name="Bork P."/>
            <person name="Hurt E."/>
        </authorList>
    </citation>
    <scope>NUCLEOTIDE SEQUENCE [LARGE SCALE GENOMIC DNA]</scope>
    <source>
        <strain evidence="3">DSM 1495 / CBS 144.50 / IMI 039719</strain>
    </source>
</reference>
<accession>G0SEA7</accession>
<feature type="region of interest" description="Disordered" evidence="1">
    <location>
        <begin position="155"/>
        <end position="177"/>
    </location>
</feature>
<feature type="compositionally biased region" description="Basic and acidic residues" evidence="1">
    <location>
        <begin position="167"/>
        <end position="177"/>
    </location>
</feature>
<evidence type="ECO:0000313" key="3">
    <source>
        <dbReference type="Proteomes" id="UP000008066"/>
    </source>
</evidence>
<dbReference type="OrthoDB" id="3938544at2759"/>
<evidence type="ECO:0000256" key="1">
    <source>
        <dbReference type="SAM" id="MobiDB-lite"/>
    </source>
</evidence>
<organism evidence="3">
    <name type="scientific">Chaetomium thermophilum (strain DSM 1495 / CBS 144.50 / IMI 039719)</name>
    <name type="common">Thermochaetoides thermophila</name>
    <dbReference type="NCBI Taxonomy" id="759272"/>
    <lineage>
        <taxon>Eukaryota</taxon>
        <taxon>Fungi</taxon>
        <taxon>Dikarya</taxon>
        <taxon>Ascomycota</taxon>
        <taxon>Pezizomycotina</taxon>
        <taxon>Sordariomycetes</taxon>
        <taxon>Sordariomycetidae</taxon>
        <taxon>Sordariales</taxon>
        <taxon>Chaetomiaceae</taxon>
        <taxon>Thermochaetoides</taxon>
    </lineage>
</organism>
<proteinExistence type="predicted"/>
<evidence type="ECO:0000313" key="2">
    <source>
        <dbReference type="EMBL" id="EGS18284.1"/>
    </source>
</evidence>
<dbReference type="RefSeq" id="XP_006696615.1">
    <property type="nucleotide sequence ID" value="XM_006696552.1"/>
</dbReference>
<dbReference type="GeneID" id="18260346"/>
<keyword evidence="3" id="KW-1185">Reference proteome</keyword>
<dbReference type="KEGG" id="cthr:CTHT_0063080"/>
<sequence length="177" mass="19581">MDSESDANLLLALDLSDSEPDEAAAPKGQTRAERSALSDAAFQALKETYKPKVENGELCKALLQTLPQHTKQQLPKPTAQALLHAVEELYFFRRYTKAIAFIHEVLGEEDNDANTNEDSKAQDESEGQSSGQGVKVDDETRKLLMYYKAKCRARAAELKSKAPPTIDGRKDRPVECA</sequence>
<gene>
    <name evidence="2" type="ORF">CTHT_0063080</name>
</gene>
<dbReference type="HOGENOM" id="CLU_087384_0_0_1"/>
<feature type="region of interest" description="Disordered" evidence="1">
    <location>
        <begin position="13"/>
        <end position="36"/>
    </location>
</feature>
<name>G0SEA7_CHATD</name>
<dbReference type="EMBL" id="GL988046">
    <property type="protein sequence ID" value="EGS18284.1"/>
    <property type="molecule type" value="Genomic_DNA"/>
</dbReference>
<dbReference type="eggNOG" id="ENOG502RJJB">
    <property type="taxonomic scope" value="Eukaryota"/>
</dbReference>
<dbReference type="OMA" id="YFFRRYQ"/>
<dbReference type="STRING" id="759272.G0SEA7"/>